<proteinExistence type="predicted"/>
<dbReference type="Proteomes" id="UP000183053">
    <property type="component" value="Unassembled WGS sequence"/>
</dbReference>
<protein>
    <submittedName>
        <fullName evidence="2">N-terminal half of MaoC dehydratase</fullName>
    </submittedName>
</protein>
<evidence type="ECO:0000313" key="2">
    <source>
        <dbReference type="EMBL" id="SDR27074.1"/>
    </source>
</evidence>
<dbReference type="OrthoDB" id="5415111at2"/>
<dbReference type="InterPro" id="IPR029069">
    <property type="entry name" value="HotDog_dom_sf"/>
</dbReference>
<dbReference type="Pfam" id="PF13452">
    <property type="entry name" value="FAS1_DH_region"/>
    <property type="match status" value="1"/>
</dbReference>
<organism evidence="2 3">
    <name type="scientific">Tsukamurella pulmonis</name>
    <dbReference type="NCBI Taxonomy" id="47312"/>
    <lineage>
        <taxon>Bacteria</taxon>
        <taxon>Bacillati</taxon>
        <taxon>Actinomycetota</taxon>
        <taxon>Actinomycetes</taxon>
        <taxon>Mycobacteriales</taxon>
        <taxon>Tsukamurellaceae</taxon>
        <taxon>Tsukamurella</taxon>
    </lineage>
</organism>
<gene>
    <name evidence="2" type="ORF">SAMN04489765_4417</name>
</gene>
<name>A0A1H1HNS0_9ACTN</name>
<evidence type="ECO:0000259" key="1">
    <source>
        <dbReference type="Pfam" id="PF13452"/>
    </source>
</evidence>
<dbReference type="RefSeq" id="WP_082756262.1">
    <property type="nucleotide sequence ID" value="NZ_FNLF01000002.1"/>
</dbReference>
<sequence>MAVADDWELWFPNAYEIGAESVRSFARATRNWHVPYATSRQIPADVAVPATMLGAPMLQAASAVVGKAIPGCNLAAIMHAGQSFSYLHPLHVGDVLSLGVRLASHIVKAETDLIVVECMVYANERPCLGGEIFLVHSQRETGIDFEAADRLADEVMMTGTGPSNSDAYAANVAASI</sequence>
<dbReference type="Gene3D" id="3.10.129.10">
    <property type="entry name" value="Hotdog Thioesterase"/>
    <property type="match status" value="1"/>
</dbReference>
<dbReference type="STRING" id="47312.SAMN04489765_4417"/>
<dbReference type="InterPro" id="IPR039569">
    <property type="entry name" value="FAS1-like_DH_region"/>
</dbReference>
<reference evidence="3" key="1">
    <citation type="submission" date="2016-10" db="EMBL/GenBank/DDBJ databases">
        <authorList>
            <person name="Varghese N."/>
            <person name="Submissions S."/>
        </authorList>
    </citation>
    <scope>NUCLEOTIDE SEQUENCE [LARGE SCALE GENOMIC DNA]</scope>
    <source>
        <strain evidence="3">DSM 44142</strain>
    </source>
</reference>
<dbReference type="CDD" id="cd03441">
    <property type="entry name" value="R_hydratase_like"/>
    <property type="match status" value="1"/>
</dbReference>
<evidence type="ECO:0000313" key="3">
    <source>
        <dbReference type="Proteomes" id="UP000183053"/>
    </source>
</evidence>
<accession>A0A1H1HNS0</accession>
<dbReference type="AlphaFoldDB" id="A0A1H1HNS0"/>
<dbReference type="EMBL" id="FNLF01000002">
    <property type="protein sequence ID" value="SDR27074.1"/>
    <property type="molecule type" value="Genomic_DNA"/>
</dbReference>
<feature type="domain" description="FAS1-like dehydratase" evidence="1">
    <location>
        <begin position="13"/>
        <end position="121"/>
    </location>
</feature>
<dbReference type="SUPFAM" id="SSF54637">
    <property type="entry name" value="Thioesterase/thiol ester dehydrase-isomerase"/>
    <property type="match status" value="1"/>
</dbReference>
<keyword evidence="3" id="KW-1185">Reference proteome</keyword>